<evidence type="ECO:0000313" key="4">
    <source>
        <dbReference type="EMBL" id="KAL2039278.1"/>
    </source>
</evidence>
<dbReference type="Proteomes" id="UP001590950">
    <property type="component" value="Unassembled WGS sequence"/>
</dbReference>
<keyword evidence="5" id="KW-1185">Reference proteome</keyword>
<evidence type="ECO:0000259" key="3">
    <source>
        <dbReference type="Pfam" id="PF04446"/>
    </source>
</evidence>
<dbReference type="Pfam" id="PF04446">
    <property type="entry name" value="Thg1"/>
    <property type="match status" value="1"/>
</dbReference>
<dbReference type="InterPro" id="IPR007537">
    <property type="entry name" value="tRNAHis_GuaTrfase_Thg1"/>
</dbReference>
<organism evidence="4 5">
    <name type="scientific">Stereocaulon virgatum</name>
    <dbReference type="NCBI Taxonomy" id="373712"/>
    <lineage>
        <taxon>Eukaryota</taxon>
        <taxon>Fungi</taxon>
        <taxon>Dikarya</taxon>
        <taxon>Ascomycota</taxon>
        <taxon>Pezizomycotina</taxon>
        <taxon>Lecanoromycetes</taxon>
        <taxon>OSLEUM clade</taxon>
        <taxon>Lecanoromycetidae</taxon>
        <taxon>Lecanorales</taxon>
        <taxon>Lecanorineae</taxon>
        <taxon>Stereocaulaceae</taxon>
        <taxon>Stereocaulon</taxon>
    </lineage>
</organism>
<name>A0ABR4A7H8_9LECA</name>
<reference evidence="4 5" key="1">
    <citation type="submission" date="2024-09" db="EMBL/GenBank/DDBJ databases">
        <title>Rethinking Asexuality: The Enigmatic Case of Functional Sexual Genes in Lepraria (Stereocaulaceae).</title>
        <authorList>
            <person name="Doellman M."/>
            <person name="Sun Y."/>
            <person name="Barcenas-Pena A."/>
            <person name="Lumbsch H.T."/>
            <person name="Grewe F."/>
        </authorList>
    </citation>
    <scope>NUCLEOTIDE SEQUENCE [LARGE SCALE GENOMIC DNA]</scope>
    <source>
        <strain evidence="4 5">Mercado 3170</strain>
    </source>
</reference>
<dbReference type="PANTHER" id="PTHR12729:SF6">
    <property type="entry name" value="TRNA(HIS) GUANYLYLTRANSFERASE-RELATED"/>
    <property type="match status" value="1"/>
</dbReference>
<proteinExistence type="predicted"/>
<feature type="domain" description="tRNAHis guanylyltransferase catalytic" evidence="3">
    <location>
        <begin position="53"/>
        <end position="140"/>
    </location>
</feature>
<evidence type="ECO:0000256" key="2">
    <source>
        <dbReference type="ARBA" id="ARBA00032480"/>
    </source>
</evidence>
<gene>
    <name evidence="4" type="ORF">N7G274_007946</name>
</gene>
<dbReference type="InterPro" id="IPR038469">
    <property type="entry name" value="tRNAHis_GuaTrfase_Thg1_sf"/>
</dbReference>
<accession>A0ABR4A7H8</accession>
<dbReference type="Gene3D" id="3.30.70.3000">
    <property type="match status" value="1"/>
</dbReference>
<dbReference type="InterPro" id="IPR024956">
    <property type="entry name" value="tRNAHis_GuaTrfase_cat"/>
</dbReference>
<dbReference type="EMBL" id="JBEFKJ010000026">
    <property type="protein sequence ID" value="KAL2039278.1"/>
    <property type="molecule type" value="Genomic_DNA"/>
</dbReference>
<dbReference type="PANTHER" id="PTHR12729">
    <property type="entry name" value="TRNA(HIS) GUANYLYLTRANSFERASE-RELATED"/>
    <property type="match status" value="1"/>
</dbReference>
<evidence type="ECO:0000256" key="1">
    <source>
        <dbReference type="ARBA" id="ARBA00015443"/>
    </source>
</evidence>
<evidence type="ECO:0000313" key="5">
    <source>
        <dbReference type="Proteomes" id="UP001590950"/>
    </source>
</evidence>
<protein>
    <recommendedName>
        <fullName evidence="1">tRNA(His) guanylyltransferase</fullName>
    </recommendedName>
    <alternativeName>
        <fullName evidence="2">tRNA-histidine guanylyltransferase</fullName>
    </alternativeName>
</protein>
<comment type="caution">
    <text evidence="4">The sequence shown here is derived from an EMBL/GenBank/DDBJ whole genome shotgun (WGS) entry which is preliminary data.</text>
</comment>
<sequence length="143" mass="16753">MHMHFSVQYKHYEAAGVSRQIDIIELLSAVSRIESLSPIPYLHPSRDMANSRYEYVKAFEQTTILLPNTYIVVRIDGRGFHKFSNEYNFMKPNDRRALDLMNAAAVAVMRDLPDISFAYGISDEFSFLFDRSCKLFDRRERPY</sequence>